<dbReference type="Proteomes" id="UP000003163">
    <property type="component" value="Unassembled WGS sequence"/>
</dbReference>
<evidence type="ECO:0000256" key="1">
    <source>
        <dbReference type="SAM" id="Phobius"/>
    </source>
</evidence>
<proteinExistence type="predicted"/>
<feature type="transmembrane region" description="Helical" evidence="1">
    <location>
        <begin position="106"/>
        <end position="130"/>
    </location>
</feature>
<dbReference type="OMA" id="KEVEYPR"/>
<evidence type="ECO:0000313" key="3">
    <source>
        <dbReference type="Proteomes" id="UP000003163"/>
    </source>
</evidence>
<evidence type="ECO:0000313" key="2">
    <source>
        <dbReference type="EMBL" id="EJW02323.1"/>
    </source>
</evidence>
<keyword evidence="1" id="KW-1133">Transmembrane helix</keyword>
<protein>
    <submittedName>
        <fullName evidence="2">Uncharacterized protein</fullName>
    </submittedName>
</protein>
<keyword evidence="1" id="KW-0812">Transmembrane</keyword>
<dbReference type="VEuPathDB" id="MicrosporidiaDB:EDEG_00300"/>
<feature type="transmembrane region" description="Helical" evidence="1">
    <location>
        <begin position="6"/>
        <end position="25"/>
    </location>
</feature>
<dbReference type="OrthoDB" id="292213at2759"/>
<reference evidence="2 3" key="1">
    <citation type="submission" date="2011-08" db="EMBL/GenBank/DDBJ databases">
        <authorList>
            <person name="Liu Z.J."/>
            <person name="Shi F.L."/>
            <person name="Lu J.Q."/>
            <person name="Li M."/>
            <person name="Wang Z.L."/>
        </authorList>
    </citation>
    <scope>NUCLEOTIDE SEQUENCE [LARGE SCALE GENOMIC DNA]</scope>
    <source>
        <strain evidence="2 3">USNM 41457</strain>
    </source>
</reference>
<reference evidence="3" key="2">
    <citation type="submission" date="2015-07" db="EMBL/GenBank/DDBJ databases">
        <title>Contrasting host-pathogen interactions and genome evolution in two generalist and specialist microsporidian pathogens of mosquitoes.</title>
        <authorList>
            <consortium name="The Broad Institute Genomics Platform"/>
            <consortium name="The Broad Institute Genome Sequencing Center for Infectious Disease"/>
            <person name="Cuomo C.A."/>
            <person name="Sanscrainte N.D."/>
            <person name="Goldberg J.M."/>
            <person name="Heiman D."/>
            <person name="Young S."/>
            <person name="Zeng Q."/>
            <person name="Becnel J.J."/>
            <person name="Birren B.W."/>
        </authorList>
    </citation>
    <scope>NUCLEOTIDE SEQUENCE [LARGE SCALE GENOMIC DNA]</scope>
    <source>
        <strain evidence="3">USNM 41457</strain>
    </source>
</reference>
<dbReference type="InParanoid" id="J8ZRJ8"/>
<sequence length="221" mass="25850">MEKEEMIVLLINTLFVISPVIGFIPQLWTRNIVFSPVLSLMLIFSSIFKFFYFRVENFSKTILYQAAVVLITQLALIYNYKHRLGNLETKIYNSRMLFLNKLHKKYGLFLLNLAVAISIYVGISTLASFVVNEIAVYDFCGYASMIMESFVGVMQLVIKRMDKNNAIDEFDEEKRLPKELFLSWIIGDIAKLYYMHAKETPLRLTLPIYFQIMVDFILIFQ</sequence>
<keyword evidence="3" id="KW-1185">Reference proteome</keyword>
<dbReference type="AlphaFoldDB" id="J8ZRJ8"/>
<keyword evidence="1" id="KW-0472">Membrane</keyword>
<accession>J8ZRJ8</accession>
<feature type="transmembrane region" description="Helical" evidence="1">
    <location>
        <begin position="136"/>
        <end position="158"/>
    </location>
</feature>
<feature type="transmembrane region" description="Helical" evidence="1">
    <location>
        <begin position="32"/>
        <end position="55"/>
    </location>
</feature>
<dbReference type="EMBL" id="AFBI03000003">
    <property type="protein sequence ID" value="EJW02323.1"/>
    <property type="molecule type" value="Genomic_DNA"/>
</dbReference>
<gene>
    <name evidence="2" type="ORF">EDEG_00300</name>
</gene>
<organism evidence="2 3">
    <name type="scientific">Edhazardia aedis (strain USNM 41457)</name>
    <name type="common">Microsporidian parasite</name>
    <dbReference type="NCBI Taxonomy" id="1003232"/>
    <lineage>
        <taxon>Eukaryota</taxon>
        <taxon>Fungi</taxon>
        <taxon>Fungi incertae sedis</taxon>
        <taxon>Microsporidia</taxon>
        <taxon>Edhazardia</taxon>
    </lineage>
</organism>
<dbReference type="HOGENOM" id="CLU_109007_0_0_1"/>
<comment type="caution">
    <text evidence="2">The sequence shown here is derived from an EMBL/GenBank/DDBJ whole genome shotgun (WGS) entry which is preliminary data.</text>
</comment>
<name>J8ZRJ8_EDHAE</name>